<comment type="caution">
    <text evidence="1">The sequence shown here is derived from an EMBL/GenBank/DDBJ whole genome shotgun (WGS) entry which is preliminary data.</text>
</comment>
<evidence type="ECO:0008006" key="3">
    <source>
        <dbReference type="Google" id="ProtNLM"/>
    </source>
</evidence>
<protein>
    <recommendedName>
        <fullName evidence="3">DDE-1 domain-containing protein</fullName>
    </recommendedName>
</protein>
<proteinExistence type="predicted"/>
<gene>
    <name evidence="1" type="ORF">AVEN_239225_1</name>
</gene>
<organism evidence="1 2">
    <name type="scientific">Araneus ventricosus</name>
    <name type="common">Orbweaver spider</name>
    <name type="synonym">Epeira ventricosa</name>
    <dbReference type="NCBI Taxonomy" id="182803"/>
    <lineage>
        <taxon>Eukaryota</taxon>
        <taxon>Metazoa</taxon>
        <taxon>Ecdysozoa</taxon>
        <taxon>Arthropoda</taxon>
        <taxon>Chelicerata</taxon>
        <taxon>Arachnida</taxon>
        <taxon>Araneae</taxon>
        <taxon>Araneomorphae</taxon>
        <taxon>Entelegynae</taxon>
        <taxon>Araneoidea</taxon>
        <taxon>Araneidae</taxon>
        <taxon>Araneus</taxon>
    </lineage>
</organism>
<dbReference type="EMBL" id="BGPR01003638">
    <property type="protein sequence ID" value="GBM90621.1"/>
    <property type="molecule type" value="Genomic_DNA"/>
</dbReference>
<dbReference type="Proteomes" id="UP000499080">
    <property type="component" value="Unassembled WGS sequence"/>
</dbReference>
<evidence type="ECO:0000313" key="2">
    <source>
        <dbReference type="Proteomes" id="UP000499080"/>
    </source>
</evidence>
<name>A0A4Y2JJV6_ARAVE</name>
<accession>A0A4Y2JJV6</accession>
<keyword evidence="2" id="KW-1185">Reference proteome</keyword>
<evidence type="ECO:0000313" key="1">
    <source>
        <dbReference type="EMBL" id="GBM90621.1"/>
    </source>
</evidence>
<sequence>MAKLWSSNQIREEETVVCTEISTANLLSPFKDLYGCQDVDAEDVEEWLAVDKNLQQETLSDEDFVGAVTDGVQDDDDGDDIIKNTTSLIWME</sequence>
<dbReference type="AlphaFoldDB" id="A0A4Y2JJV6"/>
<reference evidence="1 2" key="1">
    <citation type="journal article" date="2019" name="Sci. Rep.">
        <title>Orb-weaving spider Araneus ventricosus genome elucidates the spidroin gene catalogue.</title>
        <authorList>
            <person name="Kono N."/>
            <person name="Nakamura H."/>
            <person name="Ohtoshi R."/>
            <person name="Moran D.A.P."/>
            <person name="Shinohara A."/>
            <person name="Yoshida Y."/>
            <person name="Fujiwara M."/>
            <person name="Mori M."/>
            <person name="Tomita M."/>
            <person name="Arakawa K."/>
        </authorList>
    </citation>
    <scope>NUCLEOTIDE SEQUENCE [LARGE SCALE GENOMIC DNA]</scope>
</reference>